<evidence type="ECO:0000313" key="2">
    <source>
        <dbReference type="EMBL" id="URD96369.1"/>
    </source>
</evidence>
<evidence type="ECO:0008006" key="4">
    <source>
        <dbReference type="Google" id="ProtNLM"/>
    </source>
</evidence>
<dbReference type="InterPro" id="IPR010800">
    <property type="entry name" value="GRP"/>
</dbReference>
<evidence type="ECO:0000313" key="3">
    <source>
        <dbReference type="Proteomes" id="UP001055439"/>
    </source>
</evidence>
<feature type="region of interest" description="Disordered" evidence="1">
    <location>
        <begin position="52"/>
        <end position="83"/>
    </location>
</feature>
<feature type="compositionally biased region" description="Basic and acidic residues" evidence="1">
    <location>
        <begin position="55"/>
        <end position="69"/>
    </location>
</feature>
<protein>
    <recommendedName>
        <fullName evidence="4">Glycine-rich protein</fullName>
    </recommendedName>
</protein>
<keyword evidence="3" id="KW-1185">Reference proteome</keyword>
<dbReference type="PANTHER" id="PTHR37389:SF40">
    <property type="entry name" value="NODULIN-24"/>
    <property type="match status" value="1"/>
</dbReference>
<dbReference type="PANTHER" id="PTHR37389">
    <property type="entry name" value="NODULIN-24"/>
    <property type="match status" value="1"/>
</dbReference>
<name>A0A9E7FI53_9LILI</name>
<sequence>MKLINRVLECMALLTSLHSTSSSTHQQSDMDSKALIVLGFAALLLLSSETATGRDLAKKTQEKSTKEESVNQQKYPGGSGGYPGGGYDGYPGGGFGGYCRRGCCRRGFFGGCRYCCPFPG</sequence>
<dbReference type="EMBL" id="CP097506">
    <property type="protein sequence ID" value="URD96369.1"/>
    <property type="molecule type" value="Genomic_DNA"/>
</dbReference>
<organism evidence="2 3">
    <name type="scientific">Musa troglodytarum</name>
    <name type="common">fe'i banana</name>
    <dbReference type="NCBI Taxonomy" id="320322"/>
    <lineage>
        <taxon>Eukaryota</taxon>
        <taxon>Viridiplantae</taxon>
        <taxon>Streptophyta</taxon>
        <taxon>Embryophyta</taxon>
        <taxon>Tracheophyta</taxon>
        <taxon>Spermatophyta</taxon>
        <taxon>Magnoliopsida</taxon>
        <taxon>Liliopsida</taxon>
        <taxon>Zingiberales</taxon>
        <taxon>Musaceae</taxon>
        <taxon>Musa</taxon>
    </lineage>
</organism>
<gene>
    <name evidence="2" type="ORF">MUK42_34559</name>
</gene>
<reference evidence="2" key="1">
    <citation type="submission" date="2022-05" db="EMBL/GenBank/DDBJ databases">
        <title>The Musa troglodytarum L. genome provides insights into the mechanism of non-climacteric behaviour and enrichment of carotenoids.</title>
        <authorList>
            <person name="Wang J."/>
        </authorList>
    </citation>
    <scope>NUCLEOTIDE SEQUENCE</scope>
    <source>
        <tissue evidence="2">Leaf</tissue>
    </source>
</reference>
<evidence type="ECO:0000256" key="1">
    <source>
        <dbReference type="SAM" id="MobiDB-lite"/>
    </source>
</evidence>
<accession>A0A9E7FI53</accession>
<dbReference type="Pfam" id="PF07172">
    <property type="entry name" value="GRP"/>
    <property type="match status" value="1"/>
</dbReference>
<proteinExistence type="predicted"/>
<dbReference type="AlphaFoldDB" id="A0A9E7FI53"/>
<dbReference type="Proteomes" id="UP001055439">
    <property type="component" value="Chromosome 4"/>
</dbReference>